<sequence length="118" mass="12497">MRVIGAVGMISSLGTGKLLDVSSLVKLRFRGSTFFGEDLFGDVVGVDFFGGGDFTGESFFKEFFLGVELLLFSATCTDPFLGISSITSTFFSSSVCLGSIGSFSSIFSSSWPLASCFI</sequence>
<dbReference type="EMBL" id="HBUF01511368">
    <property type="protein sequence ID" value="CAG6746753.1"/>
    <property type="molecule type" value="Transcribed_RNA"/>
</dbReference>
<accession>A0A8D8RH96</accession>
<protein>
    <submittedName>
        <fullName evidence="1">Uncharacterized protein</fullName>
    </submittedName>
</protein>
<proteinExistence type="predicted"/>
<dbReference type="AlphaFoldDB" id="A0A8D8RH96"/>
<reference evidence="1" key="1">
    <citation type="submission" date="2021-05" db="EMBL/GenBank/DDBJ databases">
        <authorList>
            <person name="Alioto T."/>
            <person name="Alioto T."/>
            <person name="Gomez Garrido J."/>
        </authorList>
    </citation>
    <scope>NUCLEOTIDE SEQUENCE</scope>
</reference>
<organism evidence="1">
    <name type="scientific">Cacopsylla melanoneura</name>
    <dbReference type="NCBI Taxonomy" id="428564"/>
    <lineage>
        <taxon>Eukaryota</taxon>
        <taxon>Metazoa</taxon>
        <taxon>Ecdysozoa</taxon>
        <taxon>Arthropoda</taxon>
        <taxon>Hexapoda</taxon>
        <taxon>Insecta</taxon>
        <taxon>Pterygota</taxon>
        <taxon>Neoptera</taxon>
        <taxon>Paraneoptera</taxon>
        <taxon>Hemiptera</taxon>
        <taxon>Sternorrhyncha</taxon>
        <taxon>Psylloidea</taxon>
        <taxon>Psyllidae</taxon>
        <taxon>Psyllinae</taxon>
        <taxon>Cacopsylla</taxon>
    </lineage>
</organism>
<name>A0A8D8RH96_9HEMI</name>
<dbReference type="EMBL" id="HBUF01163432">
    <property type="protein sequence ID" value="CAG6650691.1"/>
    <property type="molecule type" value="Transcribed_RNA"/>
</dbReference>
<evidence type="ECO:0000313" key="1">
    <source>
        <dbReference type="EMBL" id="CAG6650691.1"/>
    </source>
</evidence>